<dbReference type="InterPro" id="IPR038430">
    <property type="entry name" value="NDAH_ubi_oxred_su3_sf"/>
</dbReference>
<keyword evidence="9" id="KW-0679">Respiratory chain</keyword>
<evidence type="ECO:0000256" key="5">
    <source>
        <dbReference type="ARBA" id="ARBA00022692"/>
    </source>
</evidence>
<dbReference type="Gene3D" id="1.20.58.1610">
    <property type="entry name" value="NADH:ubiquinone/plastoquinone oxidoreductase, chain 3"/>
    <property type="match status" value="1"/>
</dbReference>
<comment type="catalytic activity">
    <reaction evidence="8 9">
        <text>a ubiquinone + NADH + 5 H(+)(in) = a ubiquinol + NAD(+) + 4 H(+)(out)</text>
        <dbReference type="Rhea" id="RHEA:29091"/>
        <dbReference type="Rhea" id="RHEA-COMP:9565"/>
        <dbReference type="Rhea" id="RHEA-COMP:9566"/>
        <dbReference type="ChEBI" id="CHEBI:15378"/>
        <dbReference type="ChEBI" id="CHEBI:16389"/>
        <dbReference type="ChEBI" id="CHEBI:17976"/>
        <dbReference type="ChEBI" id="CHEBI:57540"/>
        <dbReference type="ChEBI" id="CHEBI:57945"/>
        <dbReference type="EC" id="7.1.1.2"/>
    </reaction>
</comment>
<evidence type="ECO:0000313" key="10">
    <source>
        <dbReference type="EMBL" id="BBB04287.1"/>
    </source>
</evidence>
<evidence type="ECO:0000256" key="1">
    <source>
        <dbReference type="ARBA" id="ARBA00004370"/>
    </source>
</evidence>
<keyword evidence="9" id="KW-0249">Electron transport</keyword>
<dbReference type="AlphaFoldDB" id="A0A2Z5U6E6"/>
<dbReference type="Pfam" id="PF00507">
    <property type="entry name" value="Oxidored_q4"/>
    <property type="match status" value="1"/>
</dbReference>
<keyword evidence="9" id="KW-1278">Translocase</keyword>
<keyword evidence="9" id="KW-0830">Ubiquinone</keyword>
<keyword evidence="9 10" id="KW-0496">Mitochondrion</keyword>
<keyword evidence="7 9" id="KW-0472">Membrane</keyword>
<evidence type="ECO:0000256" key="3">
    <source>
        <dbReference type="ARBA" id="ARBA00021007"/>
    </source>
</evidence>
<evidence type="ECO:0000256" key="6">
    <source>
        <dbReference type="ARBA" id="ARBA00022989"/>
    </source>
</evidence>
<evidence type="ECO:0000256" key="9">
    <source>
        <dbReference type="RuleBase" id="RU003640"/>
    </source>
</evidence>
<gene>
    <name evidence="10" type="primary">nad3</name>
</gene>
<dbReference type="GO" id="GO:0031966">
    <property type="term" value="C:mitochondrial membrane"/>
    <property type="evidence" value="ECO:0007669"/>
    <property type="project" value="UniProtKB-SubCell"/>
</dbReference>
<feature type="transmembrane region" description="Helical" evidence="9">
    <location>
        <begin position="47"/>
        <end position="69"/>
    </location>
</feature>
<feature type="transmembrane region" description="Helical" evidence="9">
    <location>
        <begin position="75"/>
        <end position="98"/>
    </location>
</feature>
<comment type="similarity">
    <text evidence="2 9">Belongs to the complex I subunit 3 family.</text>
</comment>
<accession>A0A2Z5U6E6</accession>
<evidence type="ECO:0000256" key="7">
    <source>
        <dbReference type="ARBA" id="ARBA00023136"/>
    </source>
</evidence>
<feature type="transmembrane region" description="Helical" evidence="9">
    <location>
        <begin position="6"/>
        <end position="26"/>
    </location>
</feature>
<dbReference type="GO" id="GO:0008137">
    <property type="term" value="F:NADH dehydrogenase (ubiquinone) activity"/>
    <property type="evidence" value="ECO:0007669"/>
    <property type="project" value="UniProtKB-UniRule"/>
</dbReference>
<keyword evidence="6 9" id="KW-1133">Transmembrane helix</keyword>
<geneLocation type="mitochondrion" evidence="10"/>
<evidence type="ECO:0000256" key="2">
    <source>
        <dbReference type="ARBA" id="ARBA00008472"/>
    </source>
</evidence>
<evidence type="ECO:0000256" key="4">
    <source>
        <dbReference type="ARBA" id="ARBA00022448"/>
    </source>
</evidence>
<keyword evidence="5 9" id="KW-0812">Transmembrane</keyword>
<protein>
    <recommendedName>
        <fullName evidence="3 9">NADH-ubiquinone oxidoreductase chain 3</fullName>
        <ecNumber evidence="9">7.1.1.2</ecNumber>
    </recommendedName>
</protein>
<sequence>MLTYLSLGMILMVVFWVLMQAVTFNVNSKEYSMFECGFESSTGLVSYSLQFFTLALSFIAFDFEIFLLLPFMSLFFHFSYGILLMVSIVGMLTVLLYVELKYMTQPDLW</sequence>
<reference evidence="10" key="1">
    <citation type="journal article" date="2018" name="Heredity">
        <title>nrDNA:mtDNA copy number ratios as a comparative metric for evolutionary and conservation genetics.</title>
        <authorList>
            <person name="Goodall-Copestake W.P."/>
        </authorList>
    </citation>
    <scope>NUCLEOTIDE SEQUENCE</scope>
    <source>
        <strain evidence="10">E46_1</strain>
        <tissue evidence="10">Muscle</tissue>
    </source>
</reference>
<dbReference type="EMBL" id="LC333181">
    <property type="protein sequence ID" value="BBB04287.1"/>
    <property type="molecule type" value="Genomic_DNA"/>
</dbReference>
<proteinExistence type="inferred from homology"/>
<organism evidence="10">
    <name type="scientific">Salpa fusiformis</name>
    <dbReference type="NCBI Taxonomy" id="942554"/>
    <lineage>
        <taxon>Eukaryota</taxon>
        <taxon>Metazoa</taxon>
        <taxon>Chordata</taxon>
        <taxon>Tunicata</taxon>
        <taxon>Thaliacea</taxon>
        <taxon>Salpida</taxon>
        <taxon>Salpidae</taxon>
        <taxon>Salpa</taxon>
    </lineage>
</organism>
<evidence type="ECO:0000256" key="8">
    <source>
        <dbReference type="ARBA" id="ARBA00049551"/>
    </source>
</evidence>
<name>A0A2Z5U6E6_9UROC</name>
<dbReference type="InterPro" id="IPR000440">
    <property type="entry name" value="NADH_UbQ/plastoQ_OxRdtase_su3"/>
</dbReference>
<keyword evidence="9" id="KW-0520">NAD</keyword>
<comment type="subcellular location">
    <subcellularLocation>
        <location evidence="1">Membrane</location>
    </subcellularLocation>
    <subcellularLocation>
        <location evidence="9">Mitochondrion membrane</location>
        <topology evidence="9">Multi-pass membrane protein</topology>
    </subcellularLocation>
</comment>
<keyword evidence="4 9" id="KW-0813">Transport</keyword>
<dbReference type="EC" id="7.1.1.2" evidence="9"/>
<comment type="function">
    <text evidence="9">Core subunit of the mitochondrial membrane respiratory chain NADH dehydrogenase (Complex I) which catalyzes electron transfer from NADH through the respiratory chain, using ubiquinone as an electron acceptor. Essential for the catalytic activity of complex I.</text>
</comment>